<name>A0AA39TXT7_9AGAR</name>
<accession>A0AA39TXT7</accession>
<dbReference type="EMBL" id="JAUEPR010000035">
    <property type="protein sequence ID" value="KAK0473022.1"/>
    <property type="molecule type" value="Genomic_DNA"/>
</dbReference>
<keyword evidence="2" id="KW-1185">Reference proteome</keyword>
<reference evidence="1" key="1">
    <citation type="submission" date="2023-06" db="EMBL/GenBank/DDBJ databases">
        <authorList>
            <consortium name="Lawrence Berkeley National Laboratory"/>
            <person name="Ahrendt S."/>
            <person name="Sahu N."/>
            <person name="Indic B."/>
            <person name="Wong-Bajracharya J."/>
            <person name="Merenyi Z."/>
            <person name="Ke H.-M."/>
            <person name="Monk M."/>
            <person name="Kocsube S."/>
            <person name="Drula E."/>
            <person name="Lipzen A."/>
            <person name="Balint B."/>
            <person name="Henrissat B."/>
            <person name="Andreopoulos B."/>
            <person name="Martin F.M."/>
            <person name="Harder C.B."/>
            <person name="Rigling D."/>
            <person name="Ford K.L."/>
            <person name="Foster G.D."/>
            <person name="Pangilinan J."/>
            <person name="Papanicolaou A."/>
            <person name="Barry K."/>
            <person name="LaButti K."/>
            <person name="Viragh M."/>
            <person name="Koriabine M."/>
            <person name="Yan M."/>
            <person name="Riley R."/>
            <person name="Champramary S."/>
            <person name="Plett K.L."/>
            <person name="Tsai I.J."/>
            <person name="Slot J."/>
            <person name="Sipos G."/>
            <person name="Plett J."/>
            <person name="Nagy L.G."/>
            <person name="Grigoriev I.V."/>
        </authorList>
    </citation>
    <scope>NUCLEOTIDE SEQUENCE</scope>
    <source>
        <strain evidence="1">ICMP 16352</strain>
    </source>
</reference>
<dbReference type="Proteomes" id="UP001175227">
    <property type="component" value="Unassembled WGS sequence"/>
</dbReference>
<evidence type="ECO:0000313" key="1">
    <source>
        <dbReference type="EMBL" id="KAK0473022.1"/>
    </source>
</evidence>
<protein>
    <submittedName>
        <fullName evidence="1">Uncharacterized protein</fullName>
    </submittedName>
</protein>
<organism evidence="1 2">
    <name type="scientific">Armillaria novae-zelandiae</name>
    <dbReference type="NCBI Taxonomy" id="153914"/>
    <lineage>
        <taxon>Eukaryota</taxon>
        <taxon>Fungi</taxon>
        <taxon>Dikarya</taxon>
        <taxon>Basidiomycota</taxon>
        <taxon>Agaricomycotina</taxon>
        <taxon>Agaricomycetes</taxon>
        <taxon>Agaricomycetidae</taxon>
        <taxon>Agaricales</taxon>
        <taxon>Marasmiineae</taxon>
        <taxon>Physalacriaceae</taxon>
        <taxon>Armillaria</taxon>
    </lineage>
</organism>
<sequence length="188" mass="21278">MNSWNLSNHDLYTFSPANVNGRGWTTSEEISVIKATYHTRVVYDTFLGHEDTFTIREHLHHDVSRGNILVVYGQKMPEDNRDGGGCGLFNDWDTAIEIADLAQAWQAERMTGRRNANLKIVYAMLFYGLYYLCHNKLSPNLSYIISTTFNVGINIADEMREGNGKLAVGLGALGDNSWLDCYPFNSWV</sequence>
<comment type="caution">
    <text evidence="1">The sequence shown here is derived from an EMBL/GenBank/DDBJ whole genome shotgun (WGS) entry which is preliminary data.</text>
</comment>
<evidence type="ECO:0000313" key="2">
    <source>
        <dbReference type="Proteomes" id="UP001175227"/>
    </source>
</evidence>
<dbReference type="AlphaFoldDB" id="A0AA39TXT7"/>
<gene>
    <name evidence="1" type="ORF">IW261DRAFT_1423815</name>
</gene>
<proteinExistence type="predicted"/>